<dbReference type="EMBL" id="LT598653">
    <property type="protein sequence ID" value="SBV32522.1"/>
    <property type="molecule type" value="Genomic_DNA"/>
</dbReference>
<dbReference type="InterPro" id="IPR016039">
    <property type="entry name" value="Thiolase-like"/>
</dbReference>
<keyword evidence="2" id="KW-0012">Acyltransferase</keyword>
<feature type="domain" description="Beta-ketoacyl-[acyl-carrier-protein] synthase III C-terminal" evidence="5">
    <location>
        <begin position="246"/>
        <end position="325"/>
    </location>
</feature>
<evidence type="ECO:0008006" key="7">
    <source>
        <dbReference type="Google" id="ProtNLM"/>
    </source>
</evidence>
<dbReference type="InterPro" id="IPR012340">
    <property type="entry name" value="NA-bd_OB-fold"/>
</dbReference>
<dbReference type="InterPro" id="IPR013747">
    <property type="entry name" value="ACP_syn_III_C"/>
</dbReference>
<proteinExistence type="predicted"/>
<evidence type="ECO:0000256" key="1">
    <source>
        <dbReference type="ARBA" id="ARBA00022679"/>
    </source>
</evidence>
<reference evidence="6" key="1">
    <citation type="submission" date="2016-03" db="EMBL/GenBank/DDBJ databases">
        <authorList>
            <person name="Ploux O."/>
        </authorList>
    </citation>
    <scope>NUCLEOTIDE SEQUENCE</scope>
    <source>
        <strain evidence="6">UC10</strain>
    </source>
</reference>
<protein>
    <recommendedName>
        <fullName evidence="7">3-hydroxy-3-methylglutaryl CoA synthase</fullName>
    </recommendedName>
</protein>
<dbReference type="RefSeq" id="WP_295325743.1">
    <property type="nucleotide sequence ID" value="NZ_LT598653.1"/>
</dbReference>
<dbReference type="Pfam" id="PF08541">
    <property type="entry name" value="ACP_syn_III_C"/>
    <property type="match status" value="1"/>
</dbReference>
<dbReference type="PANTHER" id="PTHR34069:SF2">
    <property type="entry name" value="BETA-KETOACYL-[ACYL-CARRIER-PROTEIN] SYNTHASE III"/>
    <property type="match status" value="1"/>
</dbReference>
<dbReference type="PANTHER" id="PTHR34069">
    <property type="entry name" value="3-OXOACYL-[ACYL-CARRIER-PROTEIN] SYNTHASE 3"/>
    <property type="match status" value="1"/>
</dbReference>
<evidence type="ECO:0000256" key="2">
    <source>
        <dbReference type="ARBA" id="ARBA00023315"/>
    </source>
</evidence>
<feature type="transmembrane region" description="Helical" evidence="3">
    <location>
        <begin position="20"/>
        <end position="42"/>
    </location>
</feature>
<dbReference type="InterPro" id="IPR002878">
    <property type="entry name" value="ChsH2_C"/>
</dbReference>
<keyword evidence="3" id="KW-0472">Membrane</keyword>
<keyword evidence="3" id="KW-0812">Transmembrane</keyword>
<dbReference type="SUPFAM" id="SSF50249">
    <property type="entry name" value="Nucleic acid-binding proteins"/>
    <property type="match status" value="1"/>
</dbReference>
<evidence type="ECO:0000256" key="3">
    <source>
        <dbReference type="SAM" id="Phobius"/>
    </source>
</evidence>
<sequence length="517" mass="55042">MMQWESGNDDQSYQLYTSIYFWGLQLGIPCMTIGILACGAYIPRRRLQRAAIHAANGWFAGGLKGLARGERAIAGWDEDSITMAVEAARASLRDFDRAAIGSVALASTTLPFADRSNAGVVKEALNLADATGAFDLAGSRRTATTGLNQALAAAAGGASAQLLVAADMRKSRPGSEAEMTSGDAAAALIVGDGEAIATLVGAHSVTIDFVDHVRESGADFDYGWEGRWIRDEGYGAMVATALADGLAKIGVDAAAIDRFIVPITAKGVAEGLARRLGISAEAVADRLADSVGDSGAAHPILLLASALEAAGPGERILLVGFGQGVDILIFETTDAIADGQRRRSVAATLADRVEDMNYLRWLFHRGLYDLERGMRAELDQKQPGTTLWRNRKAVLGLVGGRCTQTGTVQFPKSEISVNPNNPAAHTQEDYPLADRRARVVTYTADALAYSPDPPGYYGVIDFDGGGRMTVEFADVVADDVEVGREMRMVFRIKAFDAQRGFVKYFWKAVPVRTGEAG</sequence>
<keyword evidence="1" id="KW-0808">Transferase</keyword>
<feature type="domain" description="ChsH2 C-terminal OB-fold" evidence="4">
    <location>
        <begin position="434"/>
        <end position="491"/>
    </location>
</feature>
<dbReference type="GO" id="GO:0016746">
    <property type="term" value="F:acyltransferase activity"/>
    <property type="evidence" value="ECO:0007669"/>
    <property type="project" value="UniProtKB-KW"/>
</dbReference>
<dbReference type="Pfam" id="PF01796">
    <property type="entry name" value="OB_ChsH2_C"/>
    <property type="match status" value="1"/>
</dbReference>
<dbReference type="KEGG" id="sphu:SPPYR_1402"/>
<gene>
    <name evidence="6" type="ORF">SPPYR_1402</name>
</gene>
<accession>A0A1Y5PR70</accession>
<evidence type="ECO:0000259" key="5">
    <source>
        <dbReference type="Pfam" id="PF08541"/>
    </source>
</evidence>
<dbReference type="CDD" id="cd00827">
    <property type="entry name" value="init_cond_enzymes"/>
    <property type="match status" value="1"/>
</dbReference>
<name>A0A1Y5PR70_9SPHN</name>
<keyword evidence="3" id="KW-1133">Transmembrane helix</keyword>
<dbReference type="Gene3D" id="3.40.47.10">
    <property type="match status" value="2"/>
</dbReference>
<dbReference type="GO" id="GO:0044550">
    <property type="term" value="P:secondary metabolite biosynthetic process"/>
    <property type="evidence" value="ECO:0007669"/>
    <property type="project" value="TreeGrafter"/>
</dbReference>
<organism evidence="6">
    <name type="scientific">uncultured Sphingopyxis sp</name>
    <dbReference type="NCBI Taxonomy" id="310581"/>
    <lineage>
        <taxon>Bacteria</taxon>
        <taxon>Pseudomonadati</taxon>
        <taxon>Pseudomonadota</taxon>
        <taxon>Alphaproteobacteria</taxon>
        <taxon>Sphingomonadales</taxon>
        <taxon>Sphingomonadaceae</taxon>
        <taxon>Sphingopyxis</taxon>
        <taxon>environmental samples</taxon>
    </lineage>
</organism>
<evidence type="ECO:0000259" key="4">
    <source>
        <dbReference type="Pfam" id="PF01796"/>
    </source>
</evidence>
<evidence type="ECO:0000313" key="6">
    <source>
        <dbReference type="EMBL" id="SBV32522.1"/>
    </source>
</evidence>
<dbReference type="AlphaFoldDB" id="A0A1Y5PR70"/>
<dbReference type="SUPFAM" id="SSF53901">
    <property type="entry name" value="Thiolase-like"/>
    <property type="match status" value="2"/>
</dbReference>